<organism evidence="1 2">
    <name type="scientific">Bifidobacterium crudilactis</name>
    <dbReference type="NCBI Taxonomy" id="327277"/>
    <lineage>
        <taxon>Bacteria</taxon>
        <taxon>Bacillati</taxon>
        <taxon>Actinomycetota</taxon>
        <taxon>Actinomycetes</taxon>
        <taxon>Bifidobacteriales</taxon>
        <taxon>Bifidobacteriaceae</taxon>
        <taxon>Bifidobacterium</taxon>
    </lineage>
</organism>
<comment type="caution">
    <text evidence="1">The sequence shown here is derived from an EMBL/GenBank/DDBJ whole genome shotgun (WGS) entry which is preliminary data.</text>
</comment>
<name>A0A971CYJ2_9BIFI</name>
<dbReference type="InterPro" id="IPR011050">
    <property type="entry name" value="Pectin_lyase_fold/virulence"/>
</dbReference>
<dbReference type="InterPro" id="IPR012334">
    <property type="entry name" value="Pectin_lyas_fold"/>
</dbReference>
<evidence type="ECO:0000313" key="2">
    <source>
        <dbReference type="Proteomes" id="UP000767327"/>
    </source>
</evidence>
<accession>A0A971CYJ2</accession>
<dbReference type="InterPro" id="IPR022208">
    <property type="entry name" value="DUF3737"/>
</dbReference>
<dbReference type="Pfam" id="PF12541">
    <property type="entry name" value="DUF3737"/>
    <property type="match status" value="1"/>
</dbReference>
<reference evidence="1" key="2">
    <citation type="submission" date="2020-01" db="EMBL/GenBank/DDBJ databases">
        <authorList>
            <person name="Campanaro S."/>
        </authorList>
    </citation>
    <scope>NUCLEOTIDE SEQUENCE</scope>
    <source>
        <strain evidence="1">AS01afH2WH_6</strain>
    </source>
</reference>
<dbReference type="Gene3D" id="2.160.20.10">
    <property type="entry name" value="Single-stranded right-handed beta-helix, Pectin lyase-like"/>
    <property type="match status" value="1"/>
</dbReference>
<protein>
    <submittedName>
        <fullName evidence="1">DUF3737 family protein</fullName>
    </submittedName>
</protein>
<reference evidence="1" key="1">
    <citation type="journal article" date="2020" name="Biotechnol. Biofuels">
        <title>New insights from the biogas microbiome by comprehensive genome-resolved metagenomics of nearly 1600 species originating from multiple anaerobic digesters.</title>
        <authorList>
            <person name="Campanaro S."/>
            <person name="Treu L."/>
            <person name="Rodriguez-R L.M."/>
            <person name="Kovalovszki A."/>
            <person name="Ziels R.M."/>
            <person name="Maus I."/>
            <person name="Zhu X."/>
            <person name="Kougias P.G."/>
            <person name="Basile A."/>
            <person name="Luo G."/>
            <person name="Schluter A."/>
            <person name="Konstantinidis K.T."/>
            <person name="Angelidaki I."/>
        </authorList>
    </citation>
    <scope>NUCLEOTIDE SEQUENCE</scope>
    <source>
        <strain evidence="1">AS01afH2WH_6</strain>
    </source>
</reference>
<dbReference type="AlphaFoldDB" id="A0A971CYJ2"/>
<dbReference type="SUPFAM" id="SSF51126">
    <property type="entry name" value="Pectin lyase-like"/>
    <property type="match status" value="1"/>
</dbReference>
<dbReference type="Proteomes" id="UP000767327">
    <property type="component" value="Unassembled WGS sequence"/>
</dbReference>
<proteinExistence type="predicted"/>
<sequence>MTQYIDEYVEGERSLFAEHDSRLSGVTFGHGESPLKESRNIELVDCSFTWKYPLWYSRNIAVRQSIFESMARSGIWYTKDISMSDCVVQAEKIFRRCNGVELNRVHLSDANETLWSCDGVRMSDIQARGDYFGMNSTNIVASHLNLVGNYCFDGARNVEIHDSTFIAKDAFWNCENVTIVDSKINGEYLGWNTKNLELVNCIVESDQGLCYVEGLTLKNCRLLHTDLAFEYCSDIDADVRSTVDSVKNPISGRISAQHIEQLIRDERFVDPNRTEIVITR</sequence>
<gene>
    <name evidence="1" type="ORF">GXW98_03695</name>
</gene>
<dbReference type="EMBL" id="JAAXZR010000016">
    <property type="protein sequence ID" value="NLT79375.1"/>
    <property type="molecule type" value="Genomic_DNA"/>
</dbReference>
<evidence type="ECO:0000313" key="1">
    <source>
        <dbReference type="EMBL" id="NLT79375.1"/>
    </source>
</evidence>
<dbReference type="RefSeq" id="WP_273173155.1">
    <property type="nucleotide sequence ID" value="NZ_JAAXZR010000016.1"/>
</dbReference>